<name>A0AAW0AYL5_9AGAR</name>
<gene>
    <name evidence="6" type="ORF">R3P38DRAFT_3201798</name>
</gene>
<dbReference type="GO" id="GO:0008270">
    <property type="term" value="F:zinc ion binding"/>
    <property type="evidence" value="ECO:0007669"/>
    <property type="project" value="UniProtKB-KW"/>
</dbReference>
<comment type="caution">
    <text evidence="6">The sequence shown here is derived from an EMBL/GenBank/DDBJ whole genome shotgun (WGS) entry which is preliminary data.</text>
</comment>
<organism evidence="6 7">
    <name type="scientific">Favolaschia claudopus</name>
    <dbReference type="NCBI Taxonomy" id="2862362"/>
    <lineage>
        <taxon>Eukaryota</taxon>
        <taxon>Fungi</taxon>
        <taxon>Dikarya</taxon>
        <taxon>Basidiomycota</taxon>
        <taxon>Agaricomycotina</taxon>
        <taxon>Agaricomycetes</taxon>
        <taxon>Agaricomycetidae</taxon>
        <taxon>Agaricales</taxon>
        <taxon>Marasmiineae</taxon>
        <taxon>Mycenaceae</taxon>
        <taxon>Favolaschia</taxon>
    </lineage>
</organism>
<protein>
    <recommendedName>
        <fullName evidence="5">MYND-type domain-containing protein</fullName>
    </recommendedName>
</protein>
<keyword evidence="7" id="KW-1185">Reference proteome</keyword>
<dbReference type="EMBL" id="JAWWNJ010000048">
    <property type="protein sequence ID" value="KAK7017345.1"/>
    <property type="molecule type" value="Genomic_DNA"/>
</dbReference>
<evidence type="ECO:0000313" key="6">
    <source>
        <dbReference type="EMBL" id="KAK7017345.1"/>
    </source>
</evidence>
<evidence type="ECO:0000256" key="3">
    <source>
        <dbReference type="ARBA" id="ARBA00022833"/>
    </source>
</evidence>
<reference evidence="6 7" key="1">
    <citation type="journal article" date="2024" name="J Genomics">
        <title>Draft genome sequencing and assembly of Favolaschia claudopus CIRM-BRFM 2984 isolated from oak limbs.</title>
        <authorList>
            <person name="Navarro D."/>
            <person name="Drula E."/>
            <person name="Chaduli D."/>
            <person name="Cazenave R."/>
            <person name="Ahrendt S."/>
            <person name="Wang J."/>
            <person name="Lipzen A."/>
            <person name="Daum C."/>
            <person name="Barry K."/>
            <person name="Grigoriev I.V."/>
            <person name="Favel A."/>
            <person name="Rosso M.N."/>
            <person name="Martin F."/>
        </authorList>
    </citation>
    <scope>NUCLEOTIDE SEQUENCE [LARGE SCALE GENOMIC DNA]</scope>
    <source>
        <strain evidence="6 7">CIRM-BRFM 2984</strain>
    </source>
</reference>
<keyword evidence="3" id="KW-0862">Zinc</keyword>
<evidence type="ECO:0000313" key="7">
    <source>
        <dbReference type="Proteomes" id="UP001362999"/>
    </source>
</evidence>
<keyword evidence="1" id="KW-0479">Metal-binding</keyword>
<dbReference type="AlphaFoldDB" id="A0AAW0AYL5"/>
<feature type="domain" description="MYND-type" evidence="5">
    <location>
        <begin position="323"/>
        <end position="362"/>
    </location>
</feature>
<keyword evidence="2 4" id="KW-0863">Zinc-finger</keyword>
<proteinExistence type="predicted"/>
<evidence type="ECO:0000256" key="2">
    <source>
        <dbReference type="ARBA" id="ARBA00022771"/>
    </source>
</evidence>
<sequence>MSSPLVIDSIHDDMKFNSIMPDMIAKYAETRAKSPRFSGDPARRSVVETLLLPCFNAGTSRLPSESDPDAVVSVTVTLPNGVRAEIGDFYSALGLIITETDPILFAGRESPSDADVKLAVEKMLVTFGRWMSICAKRFREVPPTTACVMYMGKSLAAIRPSTSSSPYTYQLRVAIFPNLVHGPYYEAGRAIQKSNINNAFRGGPKFEGKSPMQLKGTGIQFADCSETLALLCMFVRNPQSETYYLYGLTIDVDQLIHGRKAKGPLSKSACGNSFFKPACDNCEYVLHAFAMCLAVPGSQEKLGFYYCDLARPGEDNLPGGVLCSDCGKKFTQQQFECPNCRIRWWCSQECKTRSLGAHVVRCPHFYVCTKCGTTEHASYVCVECLQVDGRIPAHYCGKDGQSAHKAADLGNHRPWCEDANNKGLVPSLVAAGYMVQMD</sequence>
<dbReference type="Proteomes" id="UP001362999">
    <property type="component" value="Unassembled WGS sequence"/>
</dbReference>
<evidence type="ECO:0000259" key="5">
    <source>
        <dbReference type="PROSITE" id="PS50865"/>
    </source>
</evidence>
<dbReference type="SUPFAM" id="SSF144232">
    <property type="entry name" value="HIT/MYND zinc finger-like"/>
    <property type="match status" value="1"/>
</dbReference>
<evidence type="ECO:0000256" key="1">
    <source>
        <dbReference type="ARBA" id="ARBA00022723"/>
    </source>
</evidence>
<accession>A0AAW0AYL5</accession>
<dbReference type="InterPro" id="IPR002893">
    <property type="entry name" value="Znf_MYND"/>
</dbReference>
<evidence type="ECO:0000256" key="4">
    <source>
        <dbReference type="PROSITE-ProRule" id="PRU00134"/>
    </source>
</evidence>
<dbReference type="PROSITE" id="PS50865">
    <property type="entry name" value="ZF_MYND_2"/>
    <property type="match status" value="1"/>
</dbReference>